<reference evidence="20 21" key="1">
    <citation type="journal article" date="2023" name="bioRxiv">
        <title>Genome report: Whole genome sequence and annotation of Penstemon davidsonii.</title>
        <authorList>
            <person name="Ostevik K.L."/>
            <person name="Alabady M."/>
            <person name="Zhang M."/>
            <person name="Rausher M.D."/>
        </authorList>
    </citation>
    <scope>NUCLEOTIDE SEQUENCE [LARGE SCALE GENOMIC DNA]</scope>
    <source>
        <strain evidence="20">DNT005</strain>
        <tissue evidence="20">Whole leaf</tissue>
    </source>
</reference>
<comment type="caution">
    <text evidence="20">The sequence shown here is derived from an EMBL/GenBank/DDBJ whole genome shotgun (WGS) entry which is preliminary data.</text>
</comment>
<dbReference type="PROSITE" id="PS00107">
    <property type="entry name" value="PROTEIN_KINASE_ATP"/>
    <property type="match status" value="1"/>
</dbReference>
<dbReference type="PROSITE" id="PS51473">
    <property type="entry name" value="GNK2"/>
    <property type="match status" value="2"/>
</dbReference>
<evidence type="ECO:0000259" key="19">
    <source>
        <dbReference type="PROSITE" id="PS51473"/>
    </source>
</evidence>
<dbReference type="SUPFAM" id="SSF56112">
    <property type="entry name" value="Protein kinase-like (PK-like)"/>
    <property type="match status" value="1"/>
</dbReference>
<name>A0ABR0DQZ9_9LAMI</name>
<dbReference type="EMBL" id="JAYDYQ010001087">
    <property type="protein sequence ID" value="KAK4491655.1"/>
    <property type="molecule type" value="Genomic_DNA"/>
</dbReference>
<dbReference type="PANTHER" id="PTHR27002:SF1073">
    <property type="entry name" value="CYSTEINE-RICH RECEPTOR-LIKE PROTEIN KINASE 29"/>
    <property type="match status" value="1"/>
</dbReference>
<feature type="chain" id="PRO_5046970592" description="Cysteine-rich receptor-like protein kinase 10" evidence="17">
    <location>
        <begin position="37"/>
        <end position="632"/>
    </location>
</feature>
<evidence type="ECO:0000256" key="12">
    <source>
        <dbReference type="ARBA" id="ARBA00023170"/>
    </source>
</evidence>
<feature type="domain" description="Gnk2-homologous" evidence="19">
    <location>
        <begin position="141"/>
        <end position="245"/>
    </location>
</feature>
<evidence type="ECO:0000256" key="13">
    <source>
        <dbReference type="ARBA" id="ARBA00023180"/>
    </source>
</evidence>
<dbReference type="Pfam" id="PF01657">
    <property type="entry name" value="Stress-antifung"/>
    <property type="match status" value="2"/>
</dbReference>
<evidence type="ECO:0000256" key="10">
    <source>
        <dbReference type="ARBA" id="ARBA00022989"/>
    </source>
</evidence>
<dbReference type="Pfam" id="PF07714">
    <property type="entry name" value="PK_Tyr_Ser-Thr"/>
    <property type="match status" value="1"/>
</dbReference>
<dbReference type="InterPro" id="IPR000719">
    <property type="entry name" value="Prot_kinase_dom"/>
</dbReference>
<sequence length="632" mass="70024">MLLVTIVKYTVMISKRRLSSFIFLVLIAIHLPLSGAQTCLNNGNYTPSSTYQTNLNTLLSSLSPNVPRSGFYNASVGQNPDRANAIVLCRGDILIDTCRSCVQETTAELVSSCPNQRQAILWNDFCMLRYSDELMVGTMTNNPRYSLWNPQNASSPDQFMANLTTLLYNLRGQAAIGGTSQKVAAGNITAPDSETIFSLVQCTPDITSDDCNSCLTNLTADVPPARRGGRIYTPSCNLRYELYYFYNGSRLQELEPTAPPPRQLIPTQPSPPPGRNDNNTITRTIIIIVVSIVASLILIGFLGFLLRKRINQKPKEDFQINSDEISSVESLQYEFGKIKVATNDFSEANKLGQGGFGAVYKGKLLNGQEIAVKRLSMNSGQDPAKRSNLNWDRRYKIISGIAKGLLYLHEDSRLRIIHRDLKAANVLLDGEMNPKIADFGMARLFVPDETQGSTSRIVGTYGYMSPEYAMHGQFSVKSDVFSFGVLVLEIISGQKNNCFRDGENIEDLISSAWRYWRGRTIANLIDPVLRGSSGTPRDILRCIHIGLLCVQENVADRPTMASVVQMLNSFSIILPIPSAPAFYMPSSYDSEVSLLQEFNTSELDSDRSKKIEGDNSEDASQNEVSITELSPR</sequence>
<keyword evidence="11 16" id="KW-0472">Membrane</keyword>
<dbReference type="PROSITE" id="PS00108">
    <property type="entry name" value="PROTEIN_KINASE_ST"/>
    <property type="match status" value="1"/>
</dbReference>
<keyword evidence="9 14" id="KW-0067">ATP-binding</keyword>
<dbReference type="Proteomes" id="UP001291926">
    <property type="component" value="Unassembled WGS sequence"/>
</dbReference>
<dbReference type="InterPro" id="IPR017441">
    <property type="entry name" value="Protein_kinase_ATP_BS"/>
</dbReference>
<keyword evidence="4 16" id="KW-0812">Transmembrane</keyword>
<evidence type="ECO:0000313" key="21">
    <source>
        <dbReference type="Proteomes" id="UP001291926"/>
    </source>
</evidence>
<evidence type="ECO:0000256" key="14">
    <source>
        <dbReference type="PROSITE-ProRule" id="PRU10141"/>
    </source>
</evidence>
<feature type="transmembrane region" description="Helical" evidence="16">
    <location>
        <begin position="285"/>
        <end position="306"/>
    </location>
</feature>
<dbReference type="CDD" id="cd23509">
    <property type="entry name" value="Gnk2-like"/>
    <property type="match status" value="2"/>
</dbReference>
<keyword evidence="6" id="KW-0677">Repeat</keyword>
<dbReference type="InterPro" id="IPR011009">
    <property type="entry name" value="Kinase-like_dom_sf"/>
</dbReference>
<keyword evidence="2" id="KW-0723">Serine/threonine-protein kinase</keyword>
<feature type="region of interest" description="Disordered" evidence="15">
    <location>
        <begin position="601"/>
        <end position="632"/>
    </location>
</feature>
<keyword evidence="13" id="KW-0325">Glycoprotein</keyword>
<evidence type="ECO:0000256" key="6">
    <source>
        <dbReference type="ARBA" id="ARBA00022737"/>
    </source>
</evidence>
<proteinExistence type="predicted"/>
<feature type="region of interest" description="Disordered" evidence="15">
    <location>
        <begin position="255"/>
        <end position="277"/>
    </location>
</feature>
<protein>
    <recommendedName>
        <fullName evidence="22">Cysteine-rich receptor-like protein kinase 10</fullName>
    </recommendedName>
</protein>
<gene>
    <name evidence="20" type="ORF">RD792_002418</name>
</gene>
<evidence type="ECO:0000256" key="2">
    <source>
        <dbReference type="ARBA" id="ARBA00022527"/>
    </source>
</evidence>
<evidence type="ECO:0000256" key="17">
    <source>
        <dbReference type="SAM" id="SignalP"/>
    </source>
</evidence>
<evidence type="ECO:0000259" key="18">
    <source>
        <dbReference type="PROSITE" id="PS50011"/>
    </source>
</evidence>
<dbReference type="InterPro" id="IPR008271">
    <property type="entry name" value="Ser/Thr_kinase_AS"/>
</dbReference>
<dbReference type="SMART" id="SM00220">
    <property type="entry name" value="S_TKc"/>
    <property type="match status" value="1"/>
</dbReference>
<evidence type="ECO:0008006" key="22">
    <source>
        <dbReference type="Google" id="ProtNLM"/>
    </source>
</evidence>
<evidence type="ECO:0000256" key="3">
    <source>
        <dbReference type="ARBA" id="ARBA00022679"/>
    </source>
</evidence>
<dbReference type="Gene3D" id="3.30.430.20">
    <property type="entry name" value="Gnk2 domain, C-X8-C-X2-C motif"/>
    <property type="match status" value="2"/>
</dbReference>
<dbReference type="InterPro" id="IPR001245">
    <property type="entry name" value="Ser-Thr/Tyr_kinase_cat_dom"/>
</dbReference>
<feature type="signal peptide" evidence="17">
    <location>
        <begin position="1"/>
        <end position="36"/>
    </location>
</feature>
<feature type="domain" description="Protein kinase" evidence="18">
    <location>
        <begin position="291"/>
        <end position="571"/>
    </location>
</feature>
<evidence type="ECO:0000256" key="11">
    <source>
        <dbReference type="ARBA" id="ARBA00023136"/>
    </source>
</evidence>
<evidence type="ECO:0000313" key="20">
    <source>
        <dbReference type="EMBL" id="KAK4491655.1"/>
    </source>
</evidence>
<dbReference type="PANTHER" id="PTHR27002">
    <property type="entry name" value="RECEPTOR-LIKE SERINE/THREONINE-PROTEIN KINASE SD1-8"/>
    <property type="match status" value="1"/>
</dbReference>
<feature type="binding site" evidence="14">
    <location>
        <position position="373"/>
    </location>
    <ligand>
        <name>ATP</name>
        <dbReference type="ChEBI" id="CHEBI:30616"/>
    </ligand>
</feature>
<keyword evidence="3" id="KW-0808">Transferase</keyword>
<dbReference type="Gene3D" id="1.10.510.10">
    <property type="entry name" value="Transferase(Phosphotransferase) domain 1"/>
    <property type="match status" value="2"/>
</dbReference>
<keyword evidence="7 14" id="KW-0547">Nucleotide-binding</keyword>
<evidence type="ECO:0000256" key="8">
    <source>
        <dbReference type="ARBA" id="ARBA00022777"/>
    </source>
</evidence>
<organism evidence="20 21">
    <name type="scientific">Penstemon davidsonii</name>
    <dbReference type="NCBI Taxonomy" id="160366"/>
    <lineage>
        <taxon>Eukaryota</taxon>
        <taxon>Viridiplantae</taxon>
        <taxon>Streptophyta</taxon>
        <taxon>Embryophyta</taxon>
        <taxon>Tracheophyta</taxon>
        <taxon>Spermatophyta</taxon>
        <taxon>Magnoliopsida</taxon>
        <taxon>eudicotyledons</taxon>
        <taxon>Gunneridae</taxon>
        <taxon>Pentapetalae</taxon>
        <taxon>asterids</taxon>
        <taxon>lamiids</taxon>
        <taxon>Lamiales</taxon>
        <taxon>Plantaginaceae</taxon>
        <taxon>Cheloneae</taxon>
        <taxon>Penstemon</taxon>
    </lineage>
</organism>
<feature type="domain" description="Gnk2-homologous" evidence="19">
    <location>
        <begin position="33"/>
        <end position="135"/>
    </location>
</feature>
<keyword evidence="21" id="KW-1185">Reference proteome</keyword>
<evidence type="ECO:0000256" key="16">
    <source>
        <dbReference type="SAM" id="Phobius"/>
    </source>
</evidence>
<feature type="compositionally biased region" description="Basic and acidic residues" evidence="15">
    <location>
        <begin position="604"/>
        <end position="613"/>
    </location>
</feature>
<dbReference type="PROSITE" id="PS50011">
    <property type="entry name" value="PROTEIN_KINASE_DOM"/>
    <property type="match status" value="1"/>
</dbReference>
<dbReference type="InterPro" id="IPR038408">
    <property type="entry name" value="GNK2_sf"/>
</dbReference>
<keyword evidence="12" id="KW-0675">Receptor</keyword>
<feature type="compositionally biased region" description="Pro residues" evidence="15">
    <location>
        <begin position="257"/>
        <end position="274"/>
    </location>
</feature>
<keyword evidence="8" id="KW-0418">Kinase</keyword>
<keyword evidence="10 16" id="KW-1133">Transmembrane helix</keyword>
<evidence type="ECO:0000256" key="9">
    <source>
        <dbReference type="ARBA" id="ARBA00022840"/>
    </source>
</evidence>
<accession>A0ABR0DQZ9</accession>
<evidence type="ECO:0000256" key="15">
    <source>
        <dbReference type="SAM" id="MobiDB-lite"/>
    </source>
</evidence>
<evidence type="ECO:0000256" key="7">
    <source>
        <dbReference type="ARBA" id="ARBA00022741"/>
    </source>
</evidence>
<evidence type="ECO:0000256" key="5">
    <source>
        <dbReference type="ARBA" id="ARBA00022729"/>
    </source>
</evidence>
<comment type="subcellular location">
    <subcellularLocation>
        <location evidence="1">Membrane</location>
        <topology evidence="1">Single-pass membrane protein</topology>
    </subcellularLocation>
</comment>
<evidence type="ECO:0000256" key="4">
    <source>
        <dbReference type="ARBA" id="ARBA00022692"/>
    </source>
</evidence>
<dbReference type="InterPro" id="IPR002902">
    <property type="entry name" value="GNK2"/>
</dbReference>
<feature type="compositionally biased region" description="Polar residues" evidence="15">
    <location>
        <begin position="618"/>
        <end position="632"/>
    </location>
</feature>
<evidence type="ECO:0000256" key="1">
    <source>
        <dbReference type="ARBA" id="ARBA00004167"/>
    </source>
</evidence>
<keyword evidence="5 17" id="KW-0732">Signal</keyword>